<accession>A0A9N7V7G3</accession>
<feature type="region of interest" description="Disordered" evidence="1">
    <location>
        <begin position="146"/>
        <end position="182"/>
    </location>
</feature>
<dbReference type="PANTHER" id="PTHR38564">
    <property type="entry name" value="SI:CH73-250A16.5-RELATED"/>
    <property type="match status" value="1"/>
</dbReference>
<proteinExistence type="predicted"/>
<organism evidence="2 3">
    <name type="scientific">Pleuronectes platessa</name>
    <name type="common">European plaice</name>
    <dbReference type="NCBI Taxonomy" id="8262"/>
    <lineage>
        <taxon>Eukaryota</taxon>
        <taxon>Metazoa</taxon>
        <taxon>Chordata</taxon>
        <taxon>Craniata</taxon>
        <taxon>Vertebrata</taxon>
        <taxon>Euteleostomi</taxon>
        <taxon>Actinopterygii</taxon>
        <taxon>Neopterygii</taxon>
        <taxon>Teleostei</taxon>
        <taxon>Neoteleostei</taxon>
        <taxon>Acanthomorphata</taxon>
        <taxon>Carangaria</taxon>
        <taxon>Pleuronectiformes</taxon>
        <taxon>Pleuronectoidei</taxon>
        <taxon>Pleuronectidae</taxon>
        <taxon>Pleuronectes</taxon>
    </lineage>
</organism>
<dbReference type="EMBL" id="CADEAL010003279">
    <property type="protein sequence ID" value="CAB1444067.1"/>
    <property type="molecule type" value="Genomic_DNA"/>
</dbReference>
<reference evidence="2" key="1">
    <citation type="submission" date="2020-03" db="EMBL/GenBank/DDBJ databases">
        <authorList>
            <person name="Weist P."/>
        </authorList>
    </citation>
    <scope>NUCLEOTIDE SEQUENCE</scope>
</reference>
<evidence type="ECO:0000313" key="3">
    <source>
        <dbReference type="Proteomes" id="UP001153269"/>
    </source>
</evidence>
<gene>
    <name evidence="2" type="ORF">PLEPLA_LOCUS31783</name>
</gene>
<feature type="compositionally biased region" description="Basic and acidic residues" evidence="1">
    <location>
        <begin position="167"/>
        <end position="182"/>
    </location>
</feature>
<keyword evidence="3" id="KW-1185">Reference proteome</keyword>
<evidence type="ECO:0000256" key="1">
    <source>
        <dbReference type="SAM" id="MobiDB-lite"/>
    </source>
</evidence>
<evidence type="ECO:0000313" key="2">
    <source>
        <dbReference type="EMBL" id="CAB1444067.1"/>
    </source>
</evidence>
<dbReference type="AlphaFoldDB" id="A0A9N7V7G3"/>
<dbReference type="PANTHER" id="PTHR38564:SF2">
    <property type="entry name" value="WU:FC46H12 PRECURSOR"/>
    <property type="match status" value="1"/>
</dbReference>
<protein>
    <submittedName>
        <fullName evidence="2">Uncharacterized protein</fullName>
    </submittedName>
</protein>
<dbReference type="Proteomes" id="UP001153269">
    <property type="component" value="Unassembled WGS sequence"/>
</dbReference>
<sequence length="459" mass="51477">MTSVSNAIVKRRPCVPVSEDKVRSILGDTLNNSLSPGSTTTSEGLDKLTDLVVEEVTETVNSTLSASSICVSSEKPIATLLINPAKVQKMICYACESLKTDGRIKQLDFFKLLLFTSKLQVRWKKRSKQSTPSEFTSRGNERLIESTPAVVSSSGKKRSKQTSSSEVSKERENSASSDRKAREKIEKIQAEVKNKIYISVLSDKLVTRIYRKAKVACTDDDSRRHLLERIWAEVKDIDTTFNPRRILDKDIFKELCKNRPHDPCTFLFKLSLPIERTFRRRPRTRPQTEPTDPIVLSMDLRFLFVASALVLGATITMLLAEETEQCKVKWLFGISCSEVNEKLVSQIKAWQSRPSCLAAGERCSYELVSSAPYLIQATHMSPKTKKVNDLQFLLEQSTVCKMSGDAVSEVSKDPADNNTNYCSLQNLMDGSGLIDAEGYKQFSNKWICPGFDTADCTFS</sequence>
<name>A0A9N7V7G3_PLEPL</name>
<comment type="caution">
    <text evidence="2">The sequence shown here is derived from an EMBL/GenBank/DDBJ whole genome shotgun (WGS) entry which is preliminary data.</text>
</comment>